<keyword evidence="8" id="KW-1185">Reference proteome</keyword>
<dbReference type="Proteomes" id="UP001172702">
    <property type="component" value="Unassembled WGS sequence"/>
</dbReference>
<evidence type="ECO:0000313" key="6">
    <source>
        <dbReference type="EMBL" id="RBA40093.1"/>
    </source>
</evidence>
<evidence type="ECO:0000313" key="5">
    <source>
        <dbReference type="EMBL" id="MDN4506664.1"/>
    </source>
</evidence>
<reference evidence="5 8" key="2">
    <citation type="submission" date="2023-07" db="EMBL/GenBank/DDBJ databases">
        <title>Strategy for survival of the halotoleranting strain Dietzia MX2 from the Yakshinskoe mineral salts deposit.</title>
        <authorList>
            <person name="Kharitonova M.A."/>
            <person name="Kupriyanova-Ashina F.G."/>
            <person name="Shakirov T.R."/>
            <person name="Vafina M.S."/>
            <person name="Ilinskaya O.N."/>
        </authorList>
    </citation>
    <scope>NUCLEOTIDE SEQUENCE [LARGE SCALE GENOMIC DNA]</scope>
    <source>
        <strain evidence="5 8">MX2</strain>
    </source>
</reference>
<dbReference type="InterPro" id="IPR036188">
    <property type="entry name" value="FAD/NAD-bd_sf"/>
</dbReference>
<dbReference type="Gene3D" id="3.50.50.60">
    <property type="entry name" value="FAD/NAD(P)-binding domain"/>
    <property type="match status" value="2"/>
</dbReference>
<evidence type="ECO:0000256" key="3">
    <source>
        <dbReference type="ARBA" id="ARBA00048132"/>
    </source>
</evidence>
<accession>A0A365PDD8</accession>
<dbReference type="PANTHER" id="PTHR48105">
    <property type="entry name" value="THIOREDOXIN REDUCTASE 1-RELATED-RELATED"/>
    <property type="match status" value="1"/>
</dbReference>
<comment type="catalytic activity">
    <reaction evidence="3">
        <text>[thioredoxin]-dithiol + NADP(+) = [thioredoxin]-disulfide + NADPH + H(+)</text>
        <dbReference type="Rhea" id="RHEA:20345"/>
        <dbReference type="Rhea" id="RHEA-COMP:10698"/>
        <dbReference type="Rhea" id="RHEA-COMP:10700"/>
        <dbReference type="ChEBI" id="CHEBI:15378"/>
        <dbReference type="ChEBI" id="CHEBI:29950"/>
        <dbReference type="ChEBI" id="CHEBI:50058"/>
        <dbReference type="ChEBI" id="CHEBI:57783"/>
        <dbReference type="ChEBI" id="CHEBI:58349"/>
        <dbReference type="EC" id="1.8.1.9"/>
    </reaction>
</comment>
<gene>
    <name evidence="6" type="ORF">DQ226_02110</name>
    <name evidence="5" type="ORF">QYF62_11430</name>
</gene>
<evidence type="ECO:0000313" key="8">
    <source>
        <dbReference type="Proteomes" id="UP001172702"/>
    </source>
</evidence>
<dbReference type="AlphaFoldDB" id="A0A365PDD8"/>
<evidence type="ECO:0000313" key="7">
    <source>
        <dbReference type="Proteomes" id="UP000252187"/>
    </source>
</evidence>
<dbReference type="EMBL" id="QNTT01000003">
    <property type="protein sequence ID" value="RBA40093.1"/>
    <property type="molecule type" value="Genomic_DNA"/>
</dbReference>
<dbReference type="RefSeq" id="WP_119191838.1">
    <property type="nucleotide sequence ID" value="NZ_JAUHTB010000013.1"/>
</dbReference>
<dbReference type="InterPro" id="IPR050097">
    <property type="entry name" value="Ferredoxin-NADP_redctase_2"/>
</dbReference>
<dbReference type="PRINTS" id="PR00368">
    <property type="entry name" value="FADPNR"/>
</dbReference>
<proteinExistence type="predicted"/>
<dbReference type="GO" id="GO:0004791">
    <property type="term" value="F:thioredoxin-disulfide reductase (NADPH) activity"/>
    <property type="evidence" value="ECO:0007669"/>
    <property type="project" value="UniProtKB-EC"/>
</dbReference>
<dbReference type="EMBL" id="JAUHTB010000013">
    <property type="protein sequence ID" value="MDN4506664.1"/>
    <property type="molecule type" value="Genomic_DNA"/>
</dbReference>
<protein>
    <submittedName>
        <fullName evidence="5">NAD(P)/FAD-dependent oxidoreductase</fullName>
    </submittedName>
    <submittedName>
        <fullName evidence="6">Thioredoxin reductase</fullName>
    </submittedName>
</protein>
<keyword evidence="1" id="KW-0285">Flavoprotein</keyword>
<dbReference type="InterPro" id="IPR023753">
    <property type="entry name" value="FAD/NAD-binding_dom"/>
</dbReference>
<evidence type="ECO:0000256" key="2">
    <source>
        <dbReference type="ARBA" id="ARBA00023002"/>
    </source>
</evidence>
<comment type="caution">
    <text evidence="6">The sequence shown here is derived from an EMBL/GenBank/DDBJ whole genome shotgun (WGS) entry which is preliminary data.</text>
</comment>
<organism evidence="6 7">
    <name type="scientific">Dietzia maris</name>
    <dbReference type="NCBI Taxonomy" id="37915"/>
    <lineage>
        <taxon>Bacteria</taxon>
        <taxon>Bacillati</taxon>
        <taxon>Actinomycetota</taxon>
        <taxon>Actinomycetes</taxon>
        <taxon>Mycobacteriales</taxon>
        <taxon>Dietziaceae</taxon>
        <taxon>Dietzia</taxon>
    </lineage>
</organism>
<dbReference type="Pfam" id="PF07992">
    <property type="entry name" value="Pyr_redox_2"/>
    <property type="match status" value="1"/>
</dbReference>
<dbReference type="SUPFAM" id="SSF51905">
    <property type="entry name" value="FAD/NAD(P)-binding domain"/>
    <property type="match status" value="1"/>
</dbReference>
<sequence>MDSDDRELRDVVVVGGGAAGLSAALTSARARRRVTVVNAGEPRNAPAEGVHGLLALDGVSPSDLLARGRAEVGRYDGEVIDGEVVDTRTAAHGFDVILRNGSVLPTRTLLIATGVSDELPDIPGVREQWGRGVLHCPYCHGWEVRDQRIGILGTHPMSAHQAMLFHQWSRDITYFSGGRPIDEQDRVSLAALGIPIEERRISGVAADGGRVVGVEVDDDEVIDLDAVVVATRLTVGVEPYAAIGLEAVDHPVGTVIPTDEMGTTPVPGVWAAGNCADLMAQVGAAAAQGARAAQQINASLIMADLEKAIEVRDGTRV</sequence>
<reference evidence="6 7" key="1">
    <citation type="submission" date="2018-06" db="EMBL/GenBank/DDBJ databases">
        <title>Whole genome sequencing of four bacterial strains from South Shetland trench revealing bio-synthetic gene clusters.</title>
        <authorList>
            <person name="Abdel-Mageed W.M."/>
            <person name="Lehri B."/>
            <person name="Jarmusch S.A."/>
            <person name="Miranda K."/>
            <person name="Goodfellow M."/>
            <person name="Jaspars M."/>
            <person name="Karlyshev A.V."/>
        </authorList>
    </citation>
    <scope>NUCLEOTIDE SEQUENCE [LARGE SCALE GENOMIC DNA]</scope>
    <source>
        <strain evidence="6 7">SST1</strain>
    </source>
</reference>
<name>A0A365PDD8_9ACTN</name>
<feature type="domain" description="FAD/NAD(P)-binding" evidence="4">
    <location>
        <begin position="10"/>
        <end position="289"/>
    </location>
</feature>
<evidence type="ECO:0000256" key="1">
    <source>
        <dbReference type="ARBA" id="ARBA00022630"/>
    </source>
</evidence>
<keyword evidence="2" id="KW-0560">Oxidoreductase</keyword>
<dbReference type="Proteomes" id="UP000252187">
    <property type="component" value="Unassembled WGS sequence"/>
</dbReference>
<evidence type="ECO:0000259" key="4">
    <source>
        <dbReference type="Pfam" id="PF07992"/>
    </source>
</evidence>
<dbReference type="PRINTS" id="PR00469">
    <property type="entry name" value="PNDRDTASEII"/>
</dbReference>